<keyword evidence="7" id="KW-0235">DNA replication</keyword>
<dbReference type="OrthoDB" id="9803237at2"/>
<dbReference type="GO" id="GO:0003887">
    <property type="term" value="F:DNA-directed DNA polymerase activity"/>
    <property type="evidence" value="ECO:0007669"/>
    <property type="project" value="UniProtKB-KW"/>
</dbReference>
<dbReference type="Gene3D" id="1.10.10.1600">
    <property type="entry name" value="Bacterial DNA polymerase III alpha subunit, thumb domain"/>
    <property type="match status" value="1"/>
</dbReference>
<evidence type="ECO:0000313" key="12">
    <source>
        <dbReference type="Proteomes" id="UP000198651"/>
    </source>
</evidence>
<comment type="subcellular location">
    <subcellularLocation>
        <location evidence="1">Cytoplasm</location>
    </subcellularLocation>
</comment>
<dbReference type="InterPro" id="IPR049821">
    <property type="entry name" value="PolIIIA_DnaE1_PHP"/>
</dbReference>
<dbReference type="RefSeq" id="WP_092342205.1">
    <property type="nucleotide sequence ID" value="NZ_FLSL01000099.1"/>
</dbReference>
<dbReference type="CDD" id="cd07433">
    <property type="entry name" value="PHP_PolIIIA_DnaE1"/>
    <property type="match status" value="1"/>
</dbReference>
<proteinExistence type="predicted"/>
<name>A0A0S4M0K7_9BURK</name>
<keyword evidence="6" id="KW-0548">Nucleotidyltransferase</keyword>
<evidence type="ECO:0000256" key="7">
    <source>
        <dbReference type="ARBA" id="ARBA00022705"/>
    </source>
</evidence>
<dbReference type="Proteomes" id="UP000198651">
    <property type="component" value="Chromosome I"/>
</dbReference>
<dbReference type="Pfam" id="PF07733">
    <property type="entry name" value="DNA_pol3_alpha"/>
    <property type="match status" value="1"/>
</dbReference>
<protein>
    <recommendedName>
        <fullName evidence="3">DNA polymerase III subunit alpha</fullName>
        <ecNumber evidence="2">2.7.7.7</ecNumber>
    </recommendedName>
</protein>
<keyword evidence="4" id="KW-0963">Cytoplasm</keyword>
<dbReference type="GO" id="GO:0008408">
    <property type="term" value="F:3'-5' exonuclease activity"/>
    <property type="evidence" value="ECO:0007669"/>
    <property type="project" value="InterPro"/>
</dbReference>
<dbReference type="GO" id="GO:0005737">
    <property type="term" value="C:cytoplasm"/>
    <property type="evidence" value="ECO:0007669"/>
    <property type="project" value="UniProtKB-SubCell"/>
</dbReference>
<evidence type="ECO:0000256" key="6">
    <source>
        <dbReference type="ARBA" id="ARBA00022695"/>
    </source>
</evidence>
<dbReference type="SUPFAM" id="SSF160975">
    <property type="entry name" value="AF1531-like"/>
    <property type="match status" value="1"/>
</dbReference>
<feature type="domain" description="Polymerase/histidinol phosphatase N-terminal" evidence="10">
    <location>
        <begin position="17"/>
        <end position="84"/>
    </location>
</feature>
<dbReference type="InterPro" id="IPR040982">
    <property type="entry name" value="DNA_pol3_finger"/>
</dbReference>
<evidence type="ECO:0000259" key="10">
    <source>
        <dbReference type="SMART" id="SM00481"/>
    </source>
</evidence>
<keyword evidence="12" id="KW-1185">Reference proteome</keyword>
<dbReference type="EC" id="2.7.7.7" evidence="2"/>
<dbReference type="Pfam" id="PF02811">
    <property type="entry name" value="PHP"/>
    <property type="match status" value="1"/>
</dbReference>
<dbReference type="Pfam" id="PF14579">
    <property type="entry name" value="HHH_6"/>
    <property type="match status" value="1"/>
</dbReference>
<keyword evidence="5" id="KW-0808">Transferase</keyword>
<organism evidence="11 12">
    <name type="scientific">Candidatus Ichthyocystis hellenicum</name>
    <dbReference type="NCBI Taxonomy" id="1561003"/>
    <lineage>
        <taxon>Bacteria</taxon>
        <taxon>Pseudomonadati</taxon>
        <taxon>Pseudomonadota</taxon>
        <taxon>Betaproteobacteria</taxon>
        <taxon>Burkholderiales</taxon>
        <taxon>Candidatus Ichthyocystis</taxon>
    </lineage>
</organism>
<evidence type="ECO:0000256" key="5">
    <source>
        <dbReference type="ARBA" id="ARBA00022679"/>
    </source>
</evidence>
<evidence type="ECO:0000256" key="8">
    <source>
        <dbReference type="ARBA" id="ARBA00022932"/>
    </source>
</evidence>
<dbReference type="STRING" id="1561003.Ark11_0504"/>
<dbReference type="InterPro" id="IPR003141">
    <property type="entry name" value="Pol/His_phosphatase_N"/>
</dbReference>
<dbReference type="InterPro" id="IPR004013">
    <property type="entry name" value="PHP_dom"/>
</dbReference>
<dbReference type="Gene3D" id="1.10.150.870">
    <property type="match status" value="1"/>
</dbReference>
<reference evidence="12" key="1">
    <citation type="submission" date="2015-11" db="EMBL/GenBank/DDBJ databases">
        <authorList>
            <person name="Seth-Smith H.M.B."/>
        </authorList>
    </citation>
    <scope>NUCLEOTIDE SEQUENCE [LARGE SCALE GENOMIC DNA]</scope>
    <source>
        <strain evidence="12">2013Ark11</strain>
    </source>
</reference>
<dbReference type="InterPro" id="IPR004805">
    <property type="entry name" value="DnaE2/DnaE/PolC"/>
</dbReference>
<dbReference type="GO" id="GO:0006260">
    <property type="term" value="P:DNA replication"/>
    <property type="evidence" value="ECO:0007669"/>
    <property type="project" value="UniProtKB-KW"/>
</dbReference>
<evidence type="ECO:0000256" key="2">
    <source>
        <dbReference type="ARBA" id="ARBA00012417"/>
    </source>
</evidence>
<dbReference type="InterPro" id="IPR041931">
    <property type="entry name" value="DNA_pol3_alpha_thumb_dom"/>
</dbReference>
<dbReference type="InterPro" id="IPR029460">
    <property type="entry name" value="DNAPol_HHH"/>
</dbReference>
<comment type="catalytic activity">
    <reaction evidence="9">
        <text>DNA(n) + a 2'-deoxyribonucleoside 5'-triphosphate = DNA(n+1) + diphosphate</text>
        <dbReference type="Rhea" id="RHEA:22508"/>
        <dbReference type="Rhea" id="RHEA-COMP:17339"/>
        <dbReference type="Rhea" id="RHEA-COMP:17340"/>
        <dbReference type="ChEBI" id="CHEBI:33019"/>
        <dbReference type="ChEBI" id="CHEBI:61560"/>
        <dbReference type="ChEBI" id="CHEBI:173112"/>
        <dbReference type="EC" id="2.7.7.7"/>
    </reaction>
</comment>
<dbReference type="NCBIfam" id="NF004226">
    <property type="entry name" value="PRK05673.1"/>
    <property type="match status" value="1"/>
</dbReference>
<evidence type="ECO:0000313" key="11">
    <source>
        <dbReference type="EMBL" id="CUT17349.1"/>
    </source>
</evidence>
<accession>A0A0S4M0K7</accession>
<dbReference type="Gene3D" id="3.20.20.140">
    <property type="entry name" value="Metal-dependent hydrolases"/>
    <property type="match status" value="1"/>
</dbReference>
<dbReference type="AlphaFoldDB" id="A0A0S4M0K7"/>
<dbReference type="NCBIfam" id="TIGR00594">
    <property type="entry name" value="polc"/>
    <property type="match status" value="1"/>
</dbReference>
<dbReference type="PATRIC" id="fig|1561003.3.peg.517"/>
<gene>
    <name evidence="11" type="primary">dnaE</name>
    <name evidence="11" type="ORF">Ark11_0504</name>
</gene>
<evidence type="ECO:0000256" key="1">
    <source>
        <dbReference type="ARBA" id="ARBA00004496"/>
    </source>
</evidence>
<dbReference type="PANTHER" id="PTHR32294:SF0">
    <property type="entry name" value="DNA POLYMERASE III SUBUNIT ALPHA"/>
    <property type="match status" value="1"/>
</dbReference>
<evidence type="ECO:0000256" key="3">
    <source>
        <dbReference type="ARBA" id="ARBA00019114"/>
    </source>
</evidence>
<dbReference type="PANTHER" id="PTHR32294">
    <property type="entry name" value="DNA POLYMERASE III SUBUNIT ALPHA"/>
    <property type="match status" value="1"/>
</dbReference>
<dbReference type="Pfam" id="PF17657">
    <property type="entry name" value="DNA_pol3_finger"/>
    <property type="match status" value="1"/>
</dbReference>
<dbReference type="InterPro" id="IPR011708">
    <property type="entry name" value="DNA_pol3_alpha_NTPase_dom"/>
</dbReference>
<dbReference type="SMART" id="SM00481">
    <property type="entry name" value="POLIIIAc"/>
    <property type="match status" value="1"/>
</dbReference>
<keyword evidence="8" id="KW-0239">DNA-directed DNA polymerase</keyword>
<dbReference type="CDD" id="cd04485">
    <property type="entry name" value="DnaE_OBF"/>
    <property type="match status" value="1"/>
</dbReference>
<sequence length="1151" mass="131556">MDKKQHHPHNHPVSSFVHLRVRSEFSITDSIIRIKHLLEHVANQKMPAVALADRNNIFGFIKFYKEALRVGVKPILGVDVLTTGLINNQKSRLLLLAKNINGYLKICELLTSSYHKKENSAEASIEISWFTRENCRNLIALSGYDKGEIGQLLLRQQEKKALLVLEHYKEVFENRFYIEIQRYNPRHEDLLTASANIGQTTNTPLVATHPVQFLSKSDFDAHEAKVCIANGWTLNHPNRPKEFKPTQHFISEKEANALFHPYTDALLNTVEIAKQCNLLLELGVPKLPNFPLPKNFTLTEYLKQLVYEKSEQLLLLLPEKTRKVHKQRLEYELRIINEMGFSGYFLIVQDFINWAKNNDIPVGPGRGSGAGSIVAYYLGITELDPIKYDLLFERFLNPERISMPDFDIDFCQEKRQLVIDYVKNKYGNDAVSQIATFGTMAAKASIRDIGRVLNLPYTFVDGIAKLIPFEPTKNITIDIACKMEPSLRERIENEEDVRQCISLAKEIEGLVRNISTHAGGVLIAPDRLVNFCPLFKPDNSSDMLSQYDKDDVEEVGLVKFDFLGLKTLTIINWTVKSIQALYPDQENLELRNIDFNDAETYNLLCEGNTTGVFQLESRGMKDLLKKLRPNNFEDVIAVLALYRPGPLGSGMVDDFINRKHGKASVNYYHPCLESVLKPTYGIIVYQEQVMLISRIIAGYSLGGADLLRRAMGKKKTEEMAKHREIFIKGAQKNNYDQQLAIHLFNLMEKFAEYGFNKSHSAAYAVIAYQTAWLKRHHTSCFIAASLSLDMDDTDKIKILYEDAIKNNITVCSPDINQSDHKFTPVNEKTIFYGLGAIKGVGQNTALEIINRRQTGPFSSLSDFCSRIDLNIVNKRSIEFLVKGGAFDKLNHNRKILFEDIKEKMKQALQKKTLDTNQVSLFDMDQPVSNADQNPETLFPEWSLLKKLSEEKSAVGFFLSSHPFQAFADESQQITRLSLRDVLHCNPDNSVKIISGIINKVRKIGKAYCTVISDGQEEIEVTVFSDNFEKNRQLFKTDNLLFFEGKISFDNYHKTNRFIASRIMSLEQLREEKASQLILYIQPFSPITDICNLIKEHATQDNSVPVTFYYVNNNISCYIRTGQKWKIKISNDFLEACQQLLSCSKKPYHIRY</sequence>
<evidence type="ECO:0000256" key="9">
    <source>
        <dbReference type="ARBA" id="ARBA00049244"/>
    </source>
</evidence>
<dbReference type="EMBL" id="LN906597">
    <property type="protein sequence ID" value="CUT17349.1"/>
    <property type="molecule type" value="Genomic_DNA"/>
</dbReference>
<evidence type="ECO:0000256" key="4">
    <source>
        <dbReference type="ARBA" id="ARBA00022490"/>
    </source>
</evidence>